<proteinExistence type="predicted"/>
<gene>
    <name evidence="2" type="ORF">FRACYDRAFT_267766</name>
</gene>
<dbReference type="Proteomes" id="UP000095751">
    <property type="component" value="Unassembled WGS sequence"/>
</dbReference>
<name>A0A1E7FRL8_9STRA</name>
<keyword evidence="3" id="KW-1185">Reference proteome</keyword>
<evidence type="ECO:0000313" key="2">
    <source>
        <dbReference type="EMBL" id="OEU20788.1"/>
    </source>
</evidence>
<reference evidence="2 3" key="1">
    <citation type="submission" date="2016-09" db="EMBL/GenBank/DDBJ databases">
        <title>Extensive genetic diversity and differential bi-allelic expression allows diatom success in the polar Southern Ocean.</title>
        <authorList>
            <consortium name="DOE Joint Genome Institute"/>
            <person name="Mock T."/>
            <person name="Otillar R.P."/>
            <person name="Strauss J."/>
            <person name="Dupont C."/>
            <person name="Frickenhaus S."/>
            <person name="Maumus F."/>
            <person name="Mcmullan M."/>
            <person name="Sanges R."/>
            <person name="Schmutz J."/>
            <person name="Toseland A."/>
            <person name="Valas R."/>
            <person name="Veluchamy A."/>
            <person name="Ward B.J."/>
            <person name="Allen A."/>
            <person name="Barry K."/>
            <person name="Falciatore A."/>
            <person name="Ferrante M."/>
            <person name="Fortunato A.E."/>
            <person name="Gloeckner G."/>
            <person name="Gruber A."/>
            <person name="Hipkin R."/>
            <person name="Janech M."/>
            <person name="Kroth P."/>
            <person name="Leese F."/>
            <person name="Lindquist E."/>
            <person name="Lyon B.R."/>
            <person name="Martin J."/>
            <person name="Mayer C."/>
            <person name="Parker M."/>
            <person name="Quesneville H."/>
            <person name="Raymond J."/>
            <person name="Uhlig C."/>
            <person name="Valentin K.U."/>
            <person name="Worden A.Z."/>
            <person name="Armbrust E.V."/>
            <person name="Bowler C."/>
            <person name="Green B."/>
            <person name="Moulton V."/>
            <person name="Van Oosterhout C."/>
            <person name="Grigoriev I."/>
        </authorList>
    </citation>
    <scope>NUCLEOTIDE SEQUENCE [LARGE SCALE GENOMIC DNA]</scope>
    <source>
        <strain evidence="2 3">CCMP1102</strain>
    </source>
</reference>
<protein>
    <submittedName>
        <fullName evidence="2">Uncharacterized protein</fullName>
    </submittedName>
</protein>
<dbReference type="OrthoDB" id="47626at2759"/>
<sequence length="291" mass="32344">MPIASYLGYSYYYTVFESEPIFLQFLSILRTAIGIVATYFYEKFFSPHFHSGWPMMKLIASLDILMGLVALLDVWVIRAINKTEVFGDDNAFKGYSIDTSLRCLVAGVGMLKYFLAELDYMPAKILSATNIDSDYEKRLGPGDDGKIRTPEVGNNIECITSQVEKENASLSGQNVSSLNIDMCREEEDDASTQLDSYPIAGPASVYSAGMQYATFLSCIDFGAQIGDWITVPIVAALGITRENHWEGLDKFVIVCSMCRMGRVVFLWLICPPIPAKKSSAGNNQYNNIIID</sequence>
<dbReference type="EMBL" id="KV784354">
    <property type="protein sequence ID" value="OEU20788.1"/>
    <property type="molecule type" value="Genomic_DNA"/>
</dbReference>
<keyword evidence="1" id="KW-0812">Transmembrane</keyword>
<feature type="transmembrane region" description="Helical" evidence="1">
    <location>
        <begin position="62"/>
        <end position="80"/>
    </location>
</feature>
<organism evidence="2 3">
    <name type="scientific">Fragilariopsis cylindrus CCMP1102</name>
    <dbReference type="NCBI Taxonomy" id="635003"/>
    <lineage>
        <taxon>Eukaryota</taxon>
        <taxon>Sar</taxon>
        <taxon>Stramenopiles</taxon>
        <taxon>Ochrophyta</taxon>
        <taxon>Bacillariophyta</taxon>
        <taxon>Bacillariophyceae</taxon>
        <taxon>Bacillariophycidae</taxon>
        <taxon>Bacillariales</taxon>
        <taxon>Bacillariaceae</taxon>
        <taxon>Fragilariopsis</taxon>
    </lineage>
</organism>
<keyword evidence="1" id="KW-0472">Membrane</keyword>
<dbReference type="InParanoid" id="A0A1E7FRL8"/>
<evidence type="ECO:0000313" key="3">
    <source>
        <dbReference type="Proteomes" id="UP000095751"/>
    </source>
</evidence>
<evidence type="ECO:0000256" key="1">
    <source>
        <dbReference type="SAM" id="Phobius"/>
    </source>
</evidence>
<dbReference type="AlphaFoldDB" id="A0A1E7FRL8"/>
<keyword evidence="1" id="KW-1133">Transmembrane helix</keyword>
<feature type="transmembrane region" description="Helical" evidence="1">
    <location>
        <begin position="20"/>
        <end position="41"/>
    </location>
</feature>
<dbReference type="KEGG" id="fcy:FRACYDRAFT_267766"/>
<accession>A0A1E7FRL8</accession>